<evidence type="ECO:0000313" key="3">
    <source>
        <dbReference type="EMBL" id="KRT58154.1"/>
    </source>
</evidence>
<feature type="transmembrane region" description="Helical" evidence="1">
    <location>
        <begin position="98"/>
        <end position="116"/>
    </location>
</feature>
<protein>
    <recommendedName>
        <fullName evidence="6">MotA/TolQ/ExbB proton channel family protein</fullName>
    </recommendedName>
</protein>
<sequence>MKQTTTGRFLKGFAAGGGVTLLLGASGLYLASLSGAISIDSGELMALQQWLDWFNQNLGSALLPFSLIALLFLVNLTVLKQKLQRGDPPEQVAQTEHLLDVWTGLFFGIGVIWTAIGMRGALLQALGDPTSSAQLGAFVILQRLVDGGILLALSTTIFGGIGGYLMRLIKALFVGGELRRFYLQHHAQQNDSILLVLQRIEQQLESMGNKDQTDHVSKLLEHRAH</sequence>
<evidence type="ECO:0000256" key="1">
    <source>
        <dbReference type="SAM" id="Phobius"/>
    </source>
</evidence>
<keyword evidence="5" id="KW-1185">Reference proteome</keyword>
<feature type="transmembrane region" description="Helical" evidence="1">
    <location>
        <begin position="12"/>
        <end position="38"/>
    </location>
</feature>
<dbReference type="EMBL" id="LMXI01000402">
    <property type="protein sequence ID" value="KRT58154.1"/>
    <property type="molecule type" value="Genomic_DNA"/>
</dbReference>
<evidence type="ECO:0000313" key="4">
    <source>
        <dbReference type="Proteomes" id="UP000051276"/>
    </source>
</evidence>
<dbReference type="PATRIC" id="fig|54398.3.peg.1292"/>
<keyword evidence="1" id="KW-0472">Membrane</keyword>
<evidence type="ECO:0008006" key="6">
    <source>
        <dbReference type="Google" id="ProtNLM"/>
    </source>
</evidence>
<dbReference type="Proteomes" id="UP000051276">
    <property type="component" value="Unassembled WGS sequence"/>
</dbReference>
<feature type="transmembrane region" description="Helical" evidence="1">
    <location>
        <begin position="58"/>
        <end position="78"/>
    </location>
</feature>
<comment type="caution">
    <text evidence="2">The sequence shown here is derived from an EMBL/GenBank/DDBJ whole genome shotgun (WGS) entry which is preliminary data.</text>
</comment>
<dbReference type="Proteomes" id="UP000051634">
    <property type="component" value="Unassembled WGS sequence"/>
</dbReference>
<dbReference type="RefSeq" id="WP_057956109.1">
    <property type="nucleotide sequence ID" value="NZ_KQ556907.1"/>
</dbReference>
<accession>A0A0T5YYH5</accession>
<feature type="transmembrane region" description="Helical" evidence="1">
    <location>
        <begin position="149"/>
        <end position="169"/>
    </location>
</feature>
<keyword evidence="1" id="KW-1133">Transmembrane helix</keyword>
<evidence type="ECO:0000313" key="2">
    <source>
        <dbReference type="EMBL" id="KRT55310.1"/>
    </source>
</evidence>
<reference evidence="4 5" key="1">
    <citation type="submission" date="2015-11" db="EMBL/GenBank/DDBJ databases">
        <title>The genome of Candidatus Endoriftia persephone in Ridgeia piscesae and population structure of the North Eastern Pacific vestimentiferan symbionts.</title>
        <authorList>
            <person name="Perez M."/>
            <person name="Juniper K.S."/>
        </authorList>
    </citation>
    <scope>NUCLEOTIDE SEQUENCE [LARGE SCALE GENOMIC DNA]</scope>
    <source>
        <strain evidence="3">Ind10</strain>
        <strain evidence="2">Ind11</strain>
    </source>
</reference>
<dbReference type="EMBL" id="LDXT01000081">
    <property type="protein sequence ID" value="KRT55310.1"/>
    <property type="molecule type" value="Genomic_DNA"/>
</dbReference>
<dbReference type="OrthoDB" id="7067385at2"/>
<keyword evidence="1" id="KW-0812">Transmembrane</keyword>
<proteinExistence type="predicted"/>
<name>A0A0T5YYH5_9GAMM</name>
<dbReference type="AlphaFoldDB" id="A0A0T5YYH5"/>
<dbReference type="STRING" id="54398.Ga0074115_11668"/>
<evidence type="ECO:0000313" key="5">
    <source>
        <dbReference type="Proteomes" id="UP000051634"/>
    </source>
</evidence>
<gene>
    <name evidence="2" type="ORF">Ga0074115_11668</name>
    <name evidence="3" type="ORF">Ga0076813_12924</name>
</gene>
<organism evidence="2 5">
    <name type="scientific">endosymbiont of Ridgeia piscesae</name>
    <dbReference type="NCBI Taxonomy" id="54398"/>
    <lineage>
        <taxon>Bacteria</taxon>
        <taxon>Pseudomonadati</taxon>
        <taxon>Pseudomonadota</taxon>
        <taxon>Gammaproteobacteria</taxon>
        <taxon>sulfur-oxidizing symbionts</taxon>
    </lineage>
</organism>